<accession>A0ABP9GL21</accession>
<gene>
    <name evidence="1" type="ORF">GCM10023314_19040</name>
</gene>
<dbReference type="EMBL" id="BAABJJ010000029">
    <property type="protein sequence ID" value="GAA4945959.1"/>
    <property type="molecule type" value="Genomic_DNA"/>
</dbReference>
<name>A0ABP9GL21_9FLAO</name>
<protein>
    <recommendedName>
        <fullName evidence="3">Nicotinate-nucleotide adenylyltransferase</fullName>
    </recommendedName>
</protein>
<reference evidence="2" key="1">
    <citation type="journal article" date="2019" name="Int. J. Syst. Evol. Microbiol.">
        <title>The Global Catalogue of Microorganisms (GCM) 10K type strain sequencing project: providing services to taxonomists for standard genome sequencing and annotation.</title>
        <authorList>
            <consortium name="The Broad Institute Genomics Platform"/>
            <consortium name="The Broad Institute Genome Sequencing Center for Infectious Disease"/>
            <person name="Wu L."/>
            <person name="Ma J."/>
        </authorList>
    </citation>
    <scope>NUCLEOTIDE SEQUENCE [LARGE SCALE GENOMIC DNA]</scope>
    <source>
        <strain evidence="2">JCM 18285</strain>
    </source>
</reference>
<evidence type="ECO:0008006" key="3">
    <source>
        <dbReference type="Google" id="ProtNLM"/>
    </source>
</evidence>
<dbReference type="Proteomes" id="UP001501302">
    <property type="component" value="Unassembled WGS sequence"/>
</dbReference>
<evidence type="ECO:0000313" key="1">
    <source>
        <dbReference type="EMBL" id="GAA4945959.1"/>
    </source>
</evidence>
<proteinExistence type="predicted"/>
<keyword evidence="2" id="KW-1185">Reference proteome</keyword>
<comment type="caution">
    <text evidence="1">The sequence shown here is derived from an EMBL/GenBank/DDBJ whole genome shotgun (WGS) entry which is preliminary data.</text>
</comment>
<organism evidence="1 2">
    <name type="scientific">Algibacter agarivorans</name>
    <dbReference type="NCBI Taxonomy" id="1109741"/>
    <lineage>
        <taxon>Bacteria</taxon>
        <taxon>Pseudomonadati</taxon>
        <taxon>Bacteroidota</taxon>
        <taxon>Flavobacteriia</taxon>
        <taxon>Flavobacteriales</taxon>
        <taxon>Flavobacteriaceae</taxon>
        <taxon>Algibacter</taxon>
    </lineage>
</organism>
<sequence>MKKIVLGLFIFGLTIQVQSQTVSLPETLISVNYKYLDAVDLDHVPERVKKLEKEVLNYKNIEQSKLYDDEHDIYSVSFYVPEGKIVAAYDIHGKIVRTIEKYNNVRLPLVVMQAVSKRFPNWGIVEDVYYIKYHIEQDSLKQEYKIKLKNADETITVKTDEKGAFL</sequence>
<evidence type="ECO:0000313" key="2">
    <source>
        <dbReference type="Proteomes" id="UP001501302"/>
    </source>
</evidence>
<dbReference type="SUPFAM" id="SSF160574">
    <property type="entry name" value="BT0923-like"/>
    <property type="match status" value="1"/>
</dbReference>
<dbReference type="RefSeq" id="WP_345191753.1">
    <property type="nucleotide sequence ID" value="NZ_BAABJJ010000029.1"/>
</dbReference>